<keyword evidence="1" id="KW-1185">Reference proteome</keyword>
<dbReference type="AlphaFoldDB" id="A0A0N5A8Y3"/>
<name>A0A0N5A8Y3_9BILA</name>
<dbReference type="STRING" id="451379.A0A0N5A8Y3"/>
<sequence length="1214" mass="137132">MDDSYGLVTKVVKSEHGDSGSVDDFKEVACCSDCDNFLQLKLPSFSPGNFSRLKCLERPWEHKEDLEIDIQPYYEKFCIALKEYQEDTLEEKFKEWSVDMQFLLPGITCCTRYYVDSLTDDSEAKTFDERLADWVEFGLSLEIAERFDSESLKHIELGCNLARRIFLMRRRQFASKLAARHILHRLVDIIESQKFSILRRCCAADVLFTSLFHCSATVPAFFNQIETDLAGKTCYARLTHLMLQKLPVRLMVALKPIVQFAGFAYSSFMINNLVRQVINNSLTDGDNEVLIKHLGLISDFILSNSHKSSVPSFYLFRILYETEMLSSLCVLITSTAVLKRTREMALSILIKLVSFDGFNISGTYFLASCSTDVIVLCLKILALVRSGKSDEKMVNTTLSVDFDALALALRALSLLDDLALINRQENNVVDDERRVAVLFDIFTLCSNQRSGGGKAMVAALCYSTNVEHLLEIFTFGSITILDKHVLDDIKTTLRHSVCYGYACEILLTLARASSLKQWTEPLRESIAQGTSPSAIHYLVQRLGYYLEKFKSSNDSPLSAITVLRLIDALLKENTENTGNGVFDDTMDKYELFSIFYDENGLQKIEDFLLCIATKHITQETEKNLYLASDSLICEMLLYSAVSIIETMVQSMCSCGKYVDMSPTSALLKIYSVFCCGYPNRYSTVKLKILGIFSLFVVMDLKENEHIQNKGRCPNFLRFFFECGLHPSTVIALSDILSQFLSTKILTRTSSSFGFSLESNEFNNRQFGEILLLQCSHYLRFIIMSGISSSITLRSSITTICLCLIRLSLPAANFVVNTIANYCLRSLLVSPASCVTECFNDDNSDSDTDENVRLNNDIRFGAAANFTVAACFKFLARFSNDVLFRYAFIPFLLSDSVFTVGVLKFFNVASQKTIPHVCFQKQIIVLFKNLCLTLNPESKTGALALSKTLYEKFCGTLVEHLGNKDQDFSTAVMSLMALYSIGCFTNTAKNIVLNAFVSRPDRLMLFIDRLCHIQGDSAELLKNALKTLMLILRDVFVYDDKLIKILQWTSRESDGDKVTTEKHPLLFICDLIEEREELTNCAEYIGFFKKTVNFTAESTKSVFSECDSNVEEWIPLKEFSTDVLNDTYKVDNLLEAVKECSVNCDLGTKFEPPAIELDLNALQAEFLQSSNAKFLKRSNYKVSDSTASAKCEGIFTFLLKKRLERDSVTETVIRA</sequence>
<dbReference type="Proteomes" id="UP000046393">
    <property type="component" value="Unplaced"/>
</dbReference>
<evidence type="ECO:0000313" key="1">
    <source>
        <dbReference type="Proteomes" id="UP000046393"/>
    </source>
</evidence>
<organism evidence="1 2">
    <name type="scientific">Syphacia muris</name>
    <dbReference type="NCBI Taxonomy" id="451379"/>
    <lineage>
        <taxon>Eukaryota</taxon>
        <taxon>Metazoa</taxon>
        <taxon>Ecdysozoa</taxon>
        <taxon>Nematoda</taxon>
        <taxon>Chromadorea</taxon>
        <taxon>Rhabditida</taxon>
        <taxon>Spirurina</taxon>
        <taxon>Oxyuridomorpha</taxon>
        <taxon>Oxyuroidea</taxon>
        <taxon>Oxyuridae</taxon>
        <taxon>Syphacia</taxon>
    </lineage>
</organism>
<proteinExistence type="predicted"/>
<evidence type="ECO:0000313" key="2">
    <source>
        <dbReference type="WBParaSite" id="SMUV_0000054601-mRNA-1"/>
    </source>
</evidence>
<accession>A0A0N5A8Y3</accession>
<dbReference type="WBParaSite" id="SMUV_0000054601-mRNA-1">
    <property type="protein sequence ID" value="SMUV_0000054601-mRNA-1"/>
    <property type="gene ID" value="SMUV_0000054601"/>
</dbReference>
<reference evidence="2" key="1">
    <citation type="submission" date="2017-02" db="UniProtKB">
        <authorList>
            <consortium name="WormBaseParasite"/>
        </authorList>
    </citation>
    <scope>IDENTIFICATION</scope>
</reference>
<protein>
    <submittedName>
        <fullName evidence="2">ANK_REP_REGION domain-containing protein</fullName>
    </submittedName>
</protein>